<reference evidence="3 4" key="1">
    <citation type="journal article" date="2015" name="Stand. Genomic Sci.">
        <title>Genomic Encyclopedia of Bacterial and Archaeal Type Strains, Phase III: the genomes of soil and plant-associated and newly described type strains.</title>
        <authorList>
            <person name="Whitman W.B."/>
            <person name="Woyke T."/>
            <person name="Klenk H.P."/>
            <person name="Zhou Y."/>
            <person name="Lilburn T.G."/>
            <person name="Beck B.J."/>
            <person name="De Vos P."/>
            <person name="Vandamme P."/>
            <person name="Eisen J.A."/>
            <person name="Garrity G."/>
            <person name="Hugenholtz P."/>
            <person name="Kyrpides N.C."/>
        </authorList>
    </citation>
    <scope>NUCLEOTIDE SEQUENCE [LARGE SCALE GENOMIC DNA]</scope>
    <source>
        <strain evidence="3 4">CGMCC 1.10822</strain>
    </source>
</reference>
<keyword evidence="2" id="KW-0732">Signal</keyword>
<feature type="chain" id="PRO_5022016061" description="Acid-shock protein" evidence="2">
    <location>
        <begin position="20"/>
        <end position="61"/>
    </location>
</feature>
<feature type="region of interest" description="Disordered" evidence="1">
    <location>
        <begin position="38"/>
        <end position="61"/>
    </location>
</feature>
<evidence type="ECO:0000256" key="1">
    <source>
        <dbReference type="SAM" id="MobiDB-lite"/>
    </source>
</evidence>
<evidence type="ECO:0000313" key="4">
    <source>
        <dbReference type="Proteomes" id="UP000318431"/>
    </source>
</evidence>
<dbReference type="AlphaFoldDB" id="A0A562R7R0"/>
<dbReference type="Proteomes" id="UP000318431">
    <property type="component" value="Unassembled WGS sequence"/>
</dbReference>
<evidence type="ECO:0000313" key="3">
    <source>
        <dbReference type="EMBL" id="TWI65109.1"/>
    </source>
</evidence>
<dbReference type="RefSeq" id="WP_145649370.1">
    <property type="nucleotide sequence ID" value="NZ_VLLB01000004.1"/>
</dbReference>
<keyword evidence="4" id="KW-1185">Reference proteome</keyword>
<sequence length="61" mass="6399">MSKFIAALVATVFATSAFAAVPAAHPNHPKGVALHKSAVHKKATKHKQHHVAKAHAAQHHG</sequence>
<comment type="caution">
    <text evidence="3">The sequence shown here is derived from an EMBL/GenBank/DDBJ whole genome shotgun (WGS) entry which is preliminary data.</text>
</comment>
<evidence type="ECO:0008006" key="5">
    <source>
        <dbReference type="Google" id="ProtNLM"/>
    </source>
</evidence>
<dbReference type="EMBL" id="VLLB01000004">
    <property type="protein sequence ID" value="TWI65109.1"/>
    <property type="molecule type" value="Genomic_DNA"/>
</dbReference>
<feature type="signal peptide" evidence="2">
    <location>
        <begin position="1"/>
        <end position="19"/>
    </location>
</feature>
<proteinExistence type="predicted"/>
<organism evidence="3 4">
    <name type="scientific">Pseudoduganella lurida</name>
    <dbReference type="NCBI Taxonomy" id="1036180"/>
    <lineage>
        <taxon>Bacteria</taxon>
        <taxon>Pseudomonadati</taxon>
        <taxon>Pseudomonadota</taxon>
        <taxon>Betaproteobacteria</taxon>
        <taxon>Burkholderiales</taxon>
        <taxon>Oxalobacteraceae</taxon>
        <taxon>Telluria group</taxon>
        <taxon>Pseudoduganella</taxon>
    </lineage>
</organism>
<protein>
    <recommendedName>
        <fullName evidence="5">Acid-shock protein</fullName>
    </recommendedName>
</protein>
<accession>A0A562R7R0</accession>
<name>A0A562R7R0_9BURK</name>
<gene>
    <name evidence="3" type="ORF">IP91_02515</name>
</gene>
<evidence type="ECO:0000256" key="2">
    <source>
        <dbReference type="SAM" id="SignalP"/>
    </source>
</evidence>